<evidence type="ECO:0000313" key="3">
    <source>
        <dbReference type="EMBL" id="ACY16333.1"/>
    </source>
</evidence>
<evidence type="ECO:0000256" key="1">
    <source>
        <dbReference type="SAM" id="Phobius"/>
    </source>
</evidence>
<accession>D0LZ71</accession>
<sequence>MNHSSTKAAAMHHLGSVSSPDKRAWLERLARAGYTTKGVLYVIIGVLAVQVAIGAGGKLDGSKGAIRTIAESPFGRILLALTTIGLAGYVLWRIVQAVFDVEQKGDDAKGIATRVFLGLSGLLYAGLAVMAGQLAFGGGGGGGGDTKQAWTAEVLSAPLGAWLVGLFGAAVIGFGIYQGYKAYTAKFMKSYKTSAMSHTERRFAKRAGQFGLSARGVTFAIIGFFFIQAAIQHDPSEAKGLGAALTELAQQPYGPWLLGVVAAGLVAFGVYCFSKARYRHFKHT</sequence>
<keyword evidence="1" id="KW-0472">Membrane</keyword>
<proteinExistence type="predicted"/>
<feature type="domain" description="DUF1206" evidence="2">
    <location>
        <begin position="210"/>
        <end position="279"/>
    </location>
</feature>
<dbReference type="Proteomes" id="UP000001880">
    <property type="component" value="Chromosome"/>
</dbReference>
<keyword evidence="4" id="KW-1185">Reference proteome</keyword>
<feature type="transmembrane region" description="Helical" evidence="1">
    <location>
        <begin position="253"/>
        <end position="273"/>
    </location>
</feature>
<feature type="transmembrane region" description="Helical" evidence="1">
    <location>
        <begin position="115"/>
        <end position="139"/>
    </location>
</feature>
<dbReference type="RefSeq" id="WP_012828932.1">
    <property type="nucleotide sequence ID" value="NC_013440.1"/>
</dbReference>
<reference evidence="3 4" key="1">
    <citation type="journal article" date="2010" name="Stand. Genomic Sci.">
        <title>Complete genome sequence of Haliangium ochraceum type strain (SMP-2).</title>
        <authorList>
            <consortium name="US DOE Joint Genome Institute (JGI-PGF)"/>
            <person name="Ivanova N."/>
            <person name="Daum C."/>
            <person name="Lang E."/>
            <person name="Abt B."/>
            <person name="Kopitz M."/>
            <person name="Saunders E."/>
            <person name="Lapidus A."/>
            <person name="Lucas S."/>
            <person name="Glavina Del Rio T."/>
            <person name="Nolan M."/>
            <person name="Tice H."/>
            <person name="Copeland A."/>
            <person name="Cheng J.F."/>
            <person name="Chen F."/>
            <person name="Bruce D."/>
            <person name="Goodwin L."/>
            <person name="Pitluck S."/>
            <person name="Mavromatis K."/>
            <person name="Pati A."/>
            <person name="Mikhailova N."/>
            <person name="Chen A."/>
            <person name="Palaniappan K."/>
            <person name="Land M."/>
            <person name="Hauser L."/>
            <person name="Chang Y.J."/>
            <person name="Jeffries C.D."/>
            <person name="Detter J.C."/>
            <person name="Brettin T."/>
            <person name="Rohde M."/>
            <person name="Goker M."/>
            <person name="Bristow J."/>
            <person name="Markowitz V."/>
            <person name="Eisen J.A."/>
            <person name="Hugenholtz P."/>
            <person name="Kyrpides N.C."/>
            <person name="Klenk H.P."/>
        </authorList>
    </citation>
    <scope>NUCLEOTIDE SEQUENCE [LARGE SCALE GENOMIC DNA]</scope>
    <source>
        <strain evidence="4">DSM 14365 / CIP 107738 / JCM 11303 / AJ 13395 / SMP-2</strain>
    </source>
</reference>
<dbReference type="STRING" id="502025.Hoch_3834"/>
<dbReference type="EMBL" id="CP001804">
    <property type="protein sequence ID" value="ACY16333.1"/>
    <property type="molecule type" value="Genomic_DNA"/>
</dbReference>
<feature type="transmembrane region" description="Helical" evidence="1">
    <location>
        <begin position="159"/>
        <end position="180"/>
    </location>
</feature>
<keyword evidence="1" id="KW-0812">Transmembrane</keyword>
<feature type="transmembrane region" description="Helical" evidence="1">
    <location>
        <begin position="212"/>
        <end position="233"/>
    </location>
</feature>
<name>D0LZ71_HALO1</name>
<feature type="transmembrane region" description="Helical" evidence="1">
    <location>
        <begin position="77"/>
        <end position="95"/>
    </location>
</feature>
<keyword evidence="1" id="KW-1133">Transmembrane helix</keyword>
<dbReference type="HOGENOM" id="CLU_073530_0_0_7"/>
<protein>
    <recommendedName>
        <fullName evidence="2">DUF1206 domain-containing protein</fullName>
    </recommendedName>
</protein>
<evidence type="ECO:0000259" key="2">
    <source>
        <dbReference type="Pfam" id="PF06724"/>
    </source>
</evidence>
<dbReference type="AlphaFoldDB" id="D0LZ71"/>
<feature type="transmembrane region" description="Helical" evidence="1">
    <location>
        <begin position="38"/>
        <end position="57"/>
    </location>
</feature>
<evidence type="ECO:0000313" key="4">
    <source>
        <dbReference type="Proteomes" id="UP000001880"/>
    </source>
</evidence>
<organism evidence="3 4">
    <name type="scientific">Haliangium ochraceum (strain DSM 14365 / JCM 11303 / SMP-2)</name>
    <dbReference type="NCBI Taxonomy" id="502025"/>
    <lineage>
        <taxon>Bacteria</taxon>
        <taxon>Pseudomonadati</taxon>
        <taxon>Myxococcota</taxon>
        <taxon>Polyangia</taxon>
        <taxon>Haliangiales</taxon>
        <taxon>Kofleriaceae</taxon>
        <taxon>Haliangium</taxon>
    </lineage>
</organism>
<gene>
    <name evidence="3" type="ordered locus">Hoch_3834</name>
</gene>
<dbReference type="Pfam" id="PF06724">
    <property type="entry name" value="DUF1206"/>
    <property type="match status" value="3"/>
</dbReference>
<dbReference type="KEGG" id="hoh:Hoch_3834"/>
<dbReference type="eggNOG" id="ENOG502Z854">
    <property type="taxonomic scope" value="Bacteria"/>
</dbReference>
<feature type="domain" description="DUF1206" evidence="2">
    <location>
        <begin position="119"/>
        <end position="184"/>
    </location>
</feature>
<dbReference type="InterPro" id="IPR009597">
    <property type="entry name" value="DUF1206"/>
</dbReference>
<feature type="domain" description="DUF1206" evidence="2">
    <location>
        <begin position="32"/>
        <end position="99"/>
    </location>
</feature>